<dbReference type="AlphaFoldDB" id="G1U890"/>
<dbReference type="GO" id="GO:0005737">
    <property type="term" value="C:cytoplasm"/>
    <property type="evidence" value="ECO:0007669"/>
    <property type="project" value="TreeGrafter"/>
</dbReference>
<evidence type="ECO:0000313" key="5">
    <source>
        <dbReference type="Ensembl" id="ENSOCUP00000025653.2"/>
    </source>
</evidence>
<dbReference type="eggNOG" id="KOG0619">
    <property type="taxonomic scope" value="Eukaryota"/>
</dbReference>
<reference evidence="5" key="3">
    <citation type="submission" date="2025-09" db="UniProtKB">
        <authorList>
            <consortium name="Ensembl"/>
        </authorList>
    </citation>
    <scope>IDENTIFICATION</scope>
    <source>
        <strain evidence="5">Thorbecke</strain>
    </source>
</reference>
<keyword evidence="1" id="KW-0433">Leucine-rich repeat</keyword>
<proteinExistence type="predicted"/>
<dbReference type="SUPFAM" id="SSF52047">
    <property type="entry name" value="RNI-like"/>
    <property type="match status" value="1"/>
</dbReference>
<dbReference type="CTD" id="220416"/>
<dbReference type="GeneTree" id="ENSGT00710000106860"/>
<dbReference type="PaxDb" id="9986-ENSOCUP00000025653"/>
<dbReference type="OrthoDB" id="660555at2759"/>
<accession>G1U890</accession>
<dbReference type="STRING" id="9986.ENSOCUP00000025653"/>
<dbReference type="OMA" id="YWHIPET"/>
<keyword evidence="6" id="KW-1185">Reference proteome</keyword>
<reference evidence="5" key="2">
    <citation type="submission" date="2025-08" db="UniProtKB">
        <authorList>
            <consortium name="Ensembl"/>
        </authorList>
    </citation>
    <scope>IDENTIFICATION</scope>
    <source>
        <strain evidence="5">Thorbecke</strain>
    </source>
</reference>
<evidence type="ECO:0000259" key="4">
    <source>
        <dbReference type="Pfam" id="PF23598"/>
    </source>
</evidence>
<dbReference type="GeneID" id="100341091"/>
<dbReference type="SMR" id="G1U890"/>
<evidence type="ECO:0000313" key="6">
    <source>
        <dbReference type="Proteomes" id="UP000001811"/>
    </source>
</evidence>
<dbReference type="PANTHER" id="PTHR48051:SF1">
    <property type="entry name" value="RAS SUPPRESSOR PROTEIN 1"/>
    <property type="match status" value="1"/>
</dbReference>
<dbReference type="InterPro" id="IPR050216">
    <property type="entry name" value="LRR_domain-containing"/>
</dbReference>
<dbReference type="EMBL" id="AAGW02019724">
    <property type="status" value="NOT_ANNOTATED_CDS"/>
    <property type="molecule type" value="Genomic_DNA"/>
</dbReference>
<name>G1U890_RABIT</name>
<reference evidence="5 6" key="1">
    <citation type="journal article" date="2011" name="Nature">
        <title>A high-resolution map of human evolutionary constraint using 29 mammals.</title>
        <authorList>
            <person name="Lindblad-Toh K."/>
            <person name="Garber M."/>
            <person name="Zuk O."/>
            <person name="Lin M.F."/>
            <person name="Parker B.J."/>
            <person name="Washietl S."/>
            <person name="Kheradpour P."/>
            <person name="Ernst J."/>
            <person name="Jordan G."/>
            <person name="Mauceli E."/>
            <person name="Ward L.D."/>
            <person name="Lowe C.B."/>
            <person name="Holloway A.K."/>
            <person name="Clamp M."/>
            <person name="Gnerre S."/>
            <person name="Alfoldi J."/>
            <person name="Beal K."/>
            <person name="Chang J."/>
            <person name="Clawson H."/>
            <person name="Cuff J."/>
            <person name="Di Palma F."/>
            <person name="Fitzgerald S."/>
            <person name="Flicek P."/>
            <person name="Guttman M."/>
            <person name="Hubisz M.J."/>
            <person name="Jaffe D.B."/>
            <person name="Jungreis I."/>
            <person name="Kent W.J."/>
            <person name="Kostka D."/>
            <person name="Lara M."/>
            <person name="Martins A.L."/>
            <person name="Massingham T."/>
            <person name="Moltke I."/>
            <person name="Raney B.J."/>
            <person name="Rasmussen M.D."/>
            <person name="Robinson J."/>
            <person name="Stark A."/>
            <person name="Vilella A.J."/>
            <person name="Wen J."/>
            <person name="Xie X."/>
            <person name="Zody M.C."/>
            <person name="Baldwin J."/>
            <person name="Bloom T."/>
            <person name="Chin C.W."/>
            <person name="Heiman D."/>
            <person name="Nicol R."/>
            <person name="Nusbaum C."/>
            <person name="Young S."/>
            <person name="Wilkinson J."/>
            <person name="Worley K.C."/>
            <person name="Kovar C.L."/>
            <person name="Muzny D.M."/>
            <person name="Gibbs R.A."/>
            <person name="Cree A."/>
            <person name="Dihn H.H."/>
            <person name="Fowler G."/>
            <person name="Jhangiani S."/>
            <person name="Joshi V."/>
            <person name="Lee S."/>
            <person name="Lewis L.R."/>
            <person name="Nazareth L.V."/>
            <person name="Okwuonu G."/>
            <person name="Santibanez J."/>
            <person name="Warren W.C."/>
            <person name="Mardis E.R."/>
            <person name="Weinstock G.M."/>
            <person name="Wilson R.K."/>
            <person name="Delehaunty K."/>
            <person name="Dooling D."/>
            <person name="Fronik C."/>
            <person name="Fulton L."/>
            <person name="Fulton B."/>
            <person name="Graves T."/>
            <person name="Minx P."/>
            <person name="Sodergren E."/>
            <person name="Birney E."/>
            <person name="Margulies E.H."/>
            <person name="Herrero J."/>
            <person name="Green E.D."/>
            <person name="Haussler D."/>
            <person name="Siepel A."/>
            <person name="Goldman N."/>
            <person name="Pollard K.S."/>
            <person name="Pedersen J.S."/>
            <person name="Lander E.S."/>
            <person name="Kellis M."/>
        </authorList>
    </citation>
    <scope>NUCLEOTIDE SEQUENCE [LARGE SCALE GENOMIC DNA]</scope>
    <source>
        <strain evidence="5 6">Thorbecke inbred</strain>
    </source>
</reference>
<dbReference type="Gene3D" id="3.80.10.10">
    <property type="entry name" value="Ribonuclease Inhibitor"/>
    <property type="match status" value="1"/>
</dbReference>
<evidence type="ECO:0000256" key="3">
    <source>
        <dbReference type="SAM" id="MobiDB-lite"/>
    </source>
</evidence>
<protein>
    <submittedName>
        <fullName evidence="5">Leucine rich repeat containing 63</fullName>
    </submittedName>
</protein>
<dbReference type="PANTHER" id="PTHR48051">
    <property type="match status" value="1"/>
</dbReference>
<keyword evidence="2" id="KW-0677">Repeat</keyword>
<evidence type="ECO:0000256" key="2">
    <source>
        <dbReference type="ARBA" id="ARBA00022737"/>
    </source>
</evidence>
<dbReference type="InParanoid" id="G1U890"/>
<sequence>MLPWERDLAGRPSDLAGPLHRGLGPEEEGMEDETPQFKHIPKRRFLRNSYEKQRLFFIKMQTYPQLLRRPLPPKLRKVSVYKKQFHSAKTGKIGSLYVEFPEDETSIESEEAAFPGIVSSKDLQTLTAVKIQNIFMESHVQERVATISTAPKSTKNVSWHIPDTATGSVFIPSCQSASSRVFRKETARMGSLRKLKKEPQPEVNKRKIIYFEDKLEDMYDYPSDLSNVFSARWPIFTSNYEKVYPEFQPLPMTPTHIYEQPLRELSAIYVSPLPSTVSGRPESLWSERFQRSPTHLSKVVVSITQFPGTVPLPPPPLPRKPRRQSIIENISLENEKVETAPRPSEVPVTIEEEKSEVLTLHGEGFKTIAATRYETLAAMTDLAIMNCQLYGRNALNLKGFFLLNCPDLTCLAFQLIYLNLSFNDLYHFPTEVFCLKNLQVLKLRNNPIKEIPSEIKQLKFLRIFCISFNLISNLPHGLFSLFHLEELDVSYNEFTFIPNEIHRLRSLDKLHIDGNYVTSLPPGILRLNLTKIHLENTFTLPYFWTENSLNSPQRLTQITALFMLVNNIHKLYEKIPVKAKLLLKSTSRCDWCHGPMFGEGLRIIRSCDIFGTSQLPIMFHVCSPSCYRRLKESTYFIEGISGKRIELNVEPTKES</sequence>
<dbReference type="Bgee" id="ENSOCUG00000014059">
    <property type="expression patterns" value="Expressed in testis"/>
</dbReference>
<dbReference type="InterPro" id="IPR055414">
    <property type="entry name" value="LRR_R13L4/SHOC2-like"/>
</dbReference>
<dbReference type="Proteomes" id="UP000001811">
    <property type="component" value="Chromosome 8"/>
</dbReference>
<dbReference type="InterPro" id="IPR001611">
    <property type="entry name" value="Leu-rich_rpt"/>
</dbReference>
<dbReference type="HOGENOM" id="CLU_027651_0_0_1"/>
<dbReference type="InterPro" id="IPR003591">
    <property type="entry name" value="Leu-rich_rpt_typical-subtyp"/>
</dbReference>
<dbReference type="Ensembl" id="ENSOCUT00000024157.3">
    <property type="protein sequence ID" value="ENSOCUP00000025653.2"/>
    <property type="gene ID" value="ENSOCUG00000014059.4"/>
</dbReference>
<feature type="region of interest" description="Disordered" evidence="3">
    <location>
        <begin position="1"/>
        <end position="36"/>
    </location>
</feature>
<evidence type="ECO:0000256" key="1">
    <source>
        <dbReference type="ARBA" id="ARBA00022614"/>
    </source>
</evidence>
<dbReference type="InterPro" id="IPR032675">
    <property type="entry name" value="LRR_dom_sf"/>
</dbReference>
<feature type="domain" description="Disease resistance R13L4/SHOC-2-like LRR" evidence="4">
    <location>
        <begin position="412"/>
        <end position="489"/>
    </location>
</feature>
<dbReference type="Pfam" id="PF23598">
    <property type="entry name" value="LRR_14"/>
    <property type="match status" value="1"/>
</dbReference>
<feature type="compositionally biased region" description="Acidic residues" evidence="3">
    <location>
        <begin position="25"/>
        <end position="34"/>
    </location>
</feature>
<dbReference type="PROSITE" id="PS51450">
    <property type="entry name" value="LRR"/>
    <property type="match status" value="2"/>
</dbReference>
<gene>
    <name evidence="5" type="primary">LRRC63</name>
</gene>
<dbReference type="SMART" id="SM00369">
    <property type="entry name" value="LRR_TYP"/>
    <property type="match status" value="4"/>
</dbReference>
<organism evidence="5 6">
    <name type="scientific">Oryctolagus cuniculus</name>
    <name type="common">Rabbit</name>
    <dbReference type="NCBI Taxonomy" id="9986"/>
    <lineage>
        <taxon>Eukaryota</taxon>
        <taxon>Metazoa</taxon>
        <taxon>Chordata</taxon>
        <taxon>Craniata</taxon>
        <taxon>Vertebrata</taxon>
        <taxon>Euteleostomi</taxon>
        <taxon>Mammalia</taxon>
        <taxon>Eutheria</taxon>
        <taxon>Euarchontoglires</taxon>
        <taxon>Glires</taxon>
        <taxon>Lagomorpha</taxon>
        <taxon>Leporidae</taxon>
        <taxon>Oryctolagus</taxon>
    </lineage>
</organism>
<dbReference type="RefSeq" id="XP_017198972.1">
    <property type="nucleotide sequence ID" value="XM_017343483.3"/>
</dbReference>